<evidence type="ECO:0000313" key="1">
    <source>
        <dbReference type="EMBL" id="CAG8820553.1"/>
    </source>
</evidence>
<accession>A0ACA9S1S5</accession>
<dbReference type="EMBL" id="CAJVQC010083784">
    <property type="protein sequence ID" value="CAG8820553.1"/>
    <property type="molecule type" value="Genomic_DNA"/>
</dbReference>
<gene>
    <name evidence="1" type="ORF">RPERSI_LOCUS25380</name>
</gene>
<organism evidence="1 2">
    <name type="scientific">Racocetra persica</name>
    <dbReference type="NCBI Taxonomy" id="160502"/>
    <lineage>
        <taxon>Eukaryota</taxon>
        <taxon>Fungi</taxon>
        <taxon>Fungi incertae sedis</taxon>
        <taxon>Mucoromycota</taxon>
        <taxon>Glomeromycotina</taxon>
        <taxon>Glomeromycetes</taxon>
        <taxon>Diversisporales</taxon>
        <taxon>Gigasporaceae</taxon>
        <taxon>Racocetra</taxon>
    </lineage>
</organism>
<sequence>LIDLADKELEVKGNQQTIKDLTQKKDDLQIQLDLATKTKEQLAQELAKEK</sequence>
<reference evidence="1" key="1">
    <citation type="submission" date="2021-06" db="EMBL/GenBank/DDBJ databases">
        <authorList>
            <person name="Kallberg Y."/>
            <person name="Tangrot J."/>
            <person name="Rosling A."/>
        </authorList>
    </citation>
    <scope>NUCLEOTIDE SEQUENCE</scope>
    <source>
        <strain evidence="1">MA461A</strain>
    </source>
</reference>
<dbReference type="Proteomes" id="UP000789920">
    <property type="component" value="Unassembled WGS sequence"/>
</dbReference>
<protein>
    <submittedName>
        <fullName evidence="1">7116_t:CDS:1</fullName>
    </submittedName>
</protein>
<keyword evidence="2" id="KW-1185">Reference proteome</keyword>
<name>A0ACA9S1S5_9GLOM</name>
<evidence type="ECO:0000313" key="2">
    <source>
        <dbReference type="Proteomes" id="UP000789920"/>
    </source>
</evidence>
<proteinExistence type="predicted"/>
<comment type="caution">
    <text evidence="1">The sequence shown here is derived from an EMBL/GenBank/DDBJ whole genome shotgun (WGS) entry which is preliminary data.</text>
</comment>
<feature type="non-terminal residue" evidence="1">
    <location>
        <position position="1"/>
    </location>
</feature>